<name>A0A9N8WR00_9GLOM</name>
<organism evidence="2 3">
    <name type="scientific">Acaulospora morrowiae</name>
    <dbReference type="NCBI Taxonomy" id="94023"/>
    <lineage>
        <taxon>Eukaryota</taxon>
        <taxon>Fungi</taxon>
        <taxon>Fungi incertae sedis</taxon>
        <taxon>Mucoromycota</taxon>
        <taxon>Glomeromycotina</taxon>
        <taxon>Glomeromycetes</taxon>
        <taxon>Diversisporales</taxon>
        <taxon>Acaulosporaceae</taxon>
        <taxon>Acaulospora</taxon>
    </lineage>
</organism>
<feature type="region of interest" description="Disordered" evidence="1">
    <location>
        <begin position="1"/>
        <end position="43"/>
    </location>
</feature>
<gene>
    <name evidence="2" type="ORF">AMORRO_LOCUS2975</name>
</gene>
<proteinExistence type="predicted"/>
<evidence type="ECO:0000313" key="2">
    <source>
        <dbReference type="EMBL" id="CAG8495195.1"/>
    </source>
</evidence>
<dbReference type="Proteomes" id="UP000789342">
    <property type="component" value="Unassembled WGS sequence"/>
</dbReference>
<evidence type="ECO:0000256" key="1">
    <source>
        <dbReference type="SAM" id="MobiDB-lite"/>
    </source>
</evidence>
<protein>
    <submittedName>
        <fullName evidence="2">5087_t:CDS:1</fullName>
    </submittedName>
</protein>
<dbReference type="OrthoDB" id="2443108at2759"/>
<evidence type="ECO:0000313" key="3">
    <source>
        <dbReference type="Proteomes" id="UP000789342"/>
    </source>
</evidence>
<reference evidence="2" key="1">
    <citation type="submission" date="2021-06" db="EMBL/GenBank/DDBJ databases">
        <authorList>
            <person name="Kallberg Y."/>
            <person name="Tangrot J."/>
            <person name="Rosling A."/>
        </authorList>
    </citation>
    <scope>NUCLEOTIDE SEQUENCE</scope>
    <source>
        <strain evidence="2">CL551</strain>
    </source>
</reference>
<feature type="compositionally biased region" description="Polar residues" evidence="1">
    <location>
        <begin position="13"/>
        <end position="32"/>
    </location>
</feature>
<accession>A0A9N8WR00</accession>
<dbReference type="AlphaFoldDB" id="A0A9N8WR00"/>
<sequence length="254" mass="28074">MPPTRSGREYAPSVQSSNLEVEWSQKSKSQGTRYPRKDPYSKLESELRREKDHLMLILEHIDNQKLKLKTEETVLLAMLNIHDPTTSIPMSTNGFNTEVEGGGTLIVKDVDGSFKSALANSPSIPCLSPVSRQSQTELMDNTSQELNGLSSPVITTFRSSDICEGSVVDADDEPYAADARSDVLVTTNSTDMEIANALSILENMSDCEDVDVDEMANERESSPVDEFQRDGEITYNTGKFDHMKNVLSACLTLN</sequence>
<keyword evidence="3" id="KW-1185">Reference proteome</keyword>
<dbReference type="EMBL" id="CAJVPV010001370">
    <property type="protein sequence ID" value="CAG8495195.1"/>
    <property type="molecule type" value="Genomic_DNA"/>
</dbReference>
<comment type="caution">
    <text evidence="2">The sequence shown here is derived from an EMBL/GenBank/DDBJ whole genome shotgun (WGS) entry which is preliminary data.</text>
</comment>